<gene>
    <name evidence="1" type="ORF">C1H46_032509</name>
</gene>
<dbReference type="Proteomes" id="UP000315295">
    <property type="component" value="Unassembled WGS sequence"/>
</dbReference>
<accession>A0A540L6S1</accession>
<evidence type="ECO:0000313" key="2">
    <source>
        <dbReference type="Proteomes" id="UP000315295"/>
    </source>
</evidence>
<organism evidence="1 2">
    <name type="scientific">Malus baccata</name>
    <name type="common">Siberian crab apple</name>
    <name type="synonym">Pyrus baccata</name>
    <dbReference type="NCBI Taxonomy" id="106549"/>
    <lineage>
        <taxon>Eukaryota</taxon>
        <taxon>Viridiplantae</taxon>
        <taxon>Streptophyta</taxon>
        <taxon>Embryophyta</taxon>
        <taxon>Tracheophyta</taxon>
        <taxon>Spermatophyta</taxon>
        <taxon>Magnoliopsida</taxon>
        <taxon>eudicotyledons</taxon>
        <taxon>Gunneridae</taxon>
        <taxon>Pentapetalae</taxon>
        <taxon>rosids</taxon>
        <taxon>fabids</taxon>
        <taxon>Rosales</taxon>
        <taxon>Rosaceae</taxon>
        <taxon>Amygdaloideae</taxon>
        <taxon>Maleae</taxon>
        <taxon>Malus</taxon>
    </lineage>
</organism>
<proteinExistence type="predicted"/>
<sequence length="94" mass="10688">MKTIDTDLGVRIRNTTSELDWKLRQDGESVRCLMYGKLAPLALPKFISTKLQSHRGIPDVGKFLSREGVIVLLRRHPSKVYVLNMPVGVLRKTK</sequence>
<dbReference type="EMBL" id="VIEB01000744">
    <property type="protein sequence ID" value="TQD81962.1"/>
    <property type="molecule type" value="Genomic_DNA"/>
</dbReference>
<name>A0A540L6S1_MALBA</name>
<comment type="caution">
    <text evidence="1">The sequence shown here is derived from an EMBL/GenBank/DDBJ whole genome shotgun (WGS) entry which is preliminary data.</text>
</comment>
<dbReference type="AlphaFoldDB" id="A0A540L6S1"/>
<evidence type="ECO:0000313" key="1">
    <source>
        <dbReference type="EMBL" id="TQD81962.1"/>
    </source>
</evidence>
<keyword evidence="2" id="KW-1185">Reference proteome</keyword>
<protein>
    <submittedName>
        <fullName evidence="1">Uncharacterized protein</fullName>
    </submittedName>
</protein>
<reference evidence="1 2" key="1">
    <citation type="journal article" date="2019" name="G3 (Bethesda)">
        <title>Sequencing of a Wild Apple (Malus baccata) Genome Unravels the Differences Between Cultivated and Wild Apple Species Regarding Disease Resistance and Cold Tolerance.</title>
        <authorList>
            <person name="Chen X."/>
        </authorList>
    </citation>
    <scope>NUCLEOTIDE SEQUENCE [LARGE SCALE GENOMIC DNA]</scope>
    <source>
        <strain evidence="2">cv. Shandingzi</strain>
        <tissue evidence="1">Leaves</tissue>
    </source>
</reference>